<keyword evidence="5" id="KW-0210">Decarboxylase</keyword>
<dbReference type="NCBIfam" id="TIGR02962">
    <property type="entry name" value="hdxy_isourate"/>
    <property type="match status" value="1"/>
</dbReference>
<evidence type="ECO:0000259" key="9">
    <source>
        <dbReference type="Pfam" id="PF00576"/>
    </source>
</evidence>
<proteinExistence type="predicted"/>
<dbReference type="Gene3D" id="2.60.40.180">
    <property type="entry name" value="Transthyretin/hydroxyisourate hydrolase domain"/>
    <property type="match status" value="1"/>
</dbReference>
<dbReference type="GO" id="GO:0006144">
    <property type="term" value="P:purine nucleobase metabolic process"/>
    <property type="evidence" value="ECO:0007669"/>
    <property type="project" value="UniProtKB-KW"/>
</dbReference>
<evidence type="ECO:0000256" key="2">
    <source>
        <dbReference type="ARBA" id="ARBA00001163"/>
    </source>
</evidence>
<dbReference type="InterPro" id="IPR000895">
    <property type="entry name" value="Transthyretin/HIU_hydrolase"/>
</dbReference>
<keyword evidence="7" id="KW-0456">Lyase</keyword>
<evidence type="ECO:0000256" key="1">
    <source>
        <dbReference type="ARBA" id="ARBA00001043"/>
    </source>
</evidence>
<dbReference type="PANTHER" id="PTHR43466">
    <property type="entry name" value="2-OXO-4-HYDROXY-4-CARBOXY-5-UREIDOIMIDAZOLINE DECARBOXYLASE-RELATED"/>
    <property type="match status" value="1"/>
</dbReference>
<keyword evidence="4" id="KW-0659">Purine metabolism</keyword>
<accession>A0ABD1YMI1</accession>
<keyword evidence="12" id="KW-1185">Reference proteome</keyword>
<dbReference type="Pfam" id="PF00576">
    <property type="entry name" value="Transthyretin"/>
    <property type="match status" value="1"/>
</dbReference>
<feature type="binding site" evidence="8">
    <location>
        <position position="279"/>
    </location>
    <ligand>
        <name>substrate</name>
    </ligand>
</feature>
<evidence type="ECO:0000256" key="8">
    <source>
        <dbReference type="PIRSR" id="PIRSR600895-51"/>
    </source>
</evidence>
<organism evidence="11 12">
    <name type="scientific">Riccia fluitans</name>
    <dbReference type="NCBI Taxonomy" id="41844"/>
    <lineage>
        <taxon>Eukaryota</taxon>
        <taxon>Viridiplantae</taxon>
        <taxon>Streptophyta</taxon>
        <taxon>Embryophyta</taxon>
        <taxon>Marchantiophyta</taxon>
        <taxon>Marchantiopsida</taxon>
        <taxon>Marchantiidae</taxon>
        <taxon>Marchantiales</taxon>
        <taxon>Ricciaceae</taxon>
        <taxon>Riccia</taxon>
    </lineage>
</organism>
<dbReference type="EMBL" id="JBHFFA010000004">
    <property type="protein sequence ID" value="KAL2630667.1"/>
    <property type="molecule type" value="Genomic_DNA"/>
</dbReference>
<name>A0ABD1YMI1_9MARC</name>
<feature type="domain" description="Oxo-4-hydroxy-4-carboxy-5-ureidoimidazoline decarboxylase" evidence="10">
    <location>
        <begin position="3"/>
        <end position="132"/>
    </location>
</feature>
<dbReference type="InterPro" id="IPR036817">
    <property type="entry name" value="Transthyretin/HIU_hydrolase_sf"/>
</dbReference>
<sequence>MTKRLPFSSLDDAIDAARSIWWNQVNVLGWLEAFSAHPRIGDVEALRKKFSSGWAAGEQSAALTTANEKVLQELADWNMRYEEKFGHIFLICASGKSSHEILGELKKRYTNKATDELRVAAEEQQKITELRLIKLGVWQSKDSSDQGIEGGARVTQAVLRPPITTHVLDVSLGRPGAGIDVKLERCVAGEGENSRWDFIGSSVTNSDGRCGQLMEISDHVQAGTYRLTFETGNYLLRTQGEGKPVFYPYVHVVFQVQPHQVSEHFHVPLLFSPYSYTTYRGS</sequence>
<evidence type="ECO:0000256" key="6">
    <source>
        <dbReference type="ARBA" id="ARBA00022801"/>
    </source>
</evidence>
<dbReference type="GO" id="GO:0051997">
    <property type="term" value="F:2-oxo-4-hydroxy-4-carboxy-5-ureidoimidazoline decarboxylase activity"/>
    <property type="evidence" value="ECO:0007669"/>
    <property type="project" value="UniProtKB-EC"/>
</dbReference>
<comment type="catalytic activity">
    <reaction evidence="2">
        <text>5-hydroxy-2-oxo-4-ureido-2,5-dihydro-1H-imidazole-5-carboxylate + H(+) = (S)-allantoin + CO2</text>
        <dbReference type="Rhea" id="RHEA:26301"/>
        <dbReference type="ChEBI" id="CHEBI:15378"/>
        <dbReference type="ChEBI" id="CHEBI:15678"/>
        <dbReference type="ChEBI" id="CHEBI:16526"/>
        <dbReference type="ChEBI" id="CHEBI:58639"/>
        <dbReference type="EC" id="4.1.1.97"/>
    </reaction>
</comment>
<keyword evidence="6" id="KW-0378">Hydrolase</keyword>
<dbReference type="SUPFAM" id="SSF49472">
    <property type="entry name" value="Transthyretin (synonym: prealbumin)"/>
    <property type="match status" value="1"/>
</dbReference>
<dbReference type="InterPro" id="IPR018020">
    <property type="entry name" value="OHCU_decarboxylase"/>
</dbReference>
<evidence type="ECO:0000256" key="7">
    <source>
        <dbReference type="ARBA" id="ARBA00023239"/>
    </source>
</evidence>
<comment type="catalytic activity">
    <reaction evidence="1">
        <text>5-hydroxyisourate + H2O = 5-hydroxy-2-oxo-4-ureido-2,5-dihydro-1H-imidazole-5-carboxylate + H(+)</text>
        <dbReference type="Rhea" id="RHEA:23736"/>
        <dbReference type="ChEBI" id="CHEBI:15377"/>
        <dbReference type="ChEBI" id="CHEBI:15378"/>
        <dbReference type="ChEBI" id="CHEBI:18072"/>
        <dbReference type="ChEBI" id="CHEBI:58639"/>
        <dbReference type="EC" id="3.5.2.17"/>
    </reaction>
</comment>
<protein>
    <recommendedName>
        <fullName evidence="13">Hydroxyisourate hydrolase</fullName>
    </recommendedName>
</protein>
<dbReference type="PRINTS" id="PR00189">
    <property type="entry name" value="TRNSTHYRETIN"/>
</dbReference>
<reference evidence="11 12" key="1">
    <citation type="submission" date="2024-09" db="EMBL/GenBank/DDBJ databases">
        <title>Chromosome-scale assembly of Riccia fluitans.</title>
        <authorList>
            <person name="Paukszto L."/>
            <person name="Sawicki J."/>
            <person name="Karawczyk K."/>
            <person name="Piernik-Szablinska J."/>
            <person name="Szczecinska M."/>
            <person name="Mazdziarz M."/>
        </authorList>
    </citation>
    <scope>NUCLEOTIDE SEQUENCE [LARGE SCALE GENOMIC DNA]</scope>
    <source>
        <strain evidence="11">Rf_01</strain>
        <tissue evidence="11">Aerial parts of the thallus</tissue>
    </source>
</reference>
<dbReference type="Pfam" id="PF09349">
    <property type="entry name" value="OHCU_decarbox"/>
    <property type="match status" value="1"/>
</dbReference>
<dbReference type="InterPro" id="IPR023416">
    <property type="entry name" value="Transthyretin/HIU_hydrolase_d"/>
</dbReference>
<feature type="binding site" evidence="8">
    <location>
        <position position="209"/>
    </location>
    <ligand>
        <name>substrate</name>
    </ligand>
</feature>
<evidence type="ECO:0008006" key="13">
    <source>
        <dbReference type="Google" id="ProtNLM"/>
    </source>
</evidence>
<dbReference type="AlphaFoldDB" id="A0ABD1YMI1"/>
<dbReference type="PROSITE" id="PS00768">
    <property type="entry name" value="TRANSTHYRETIN_1"/>
    <property type="match status" value="1"/>
</dbReference>
<dbReference type="Proteomes" id="UP001605036">
    <property type="component" value="Unassembled WGS sequence"/>
</dbReference>
<dbReference type="PANTHER" id="PTHR43466:SF1">
    <property type="entry name" value="2-OXO-4-HYDROXY-4-CARBOXY-5-UREIDOIMIDAZOLINE DECARBOXYLASE-RELATED"/>
    <property type="match status" value="1"/>
</dbReference>
<dbReference type="GO" id="GO:0033971">
    <property type="term" value="F:hydroxyisourate hydrolase activity"/>
    <property type="evidence" value="ECO:0007669"/>
    <property type="project" value="UniProtKB-EC"/>
</dbReference>
<evidence type="ECO:0000256" key="3">
    <source>
        <dbReference type="ARBA" id="ARBA00004754"/>
    </source>
</evidence>
<dbReference type="InterPro" id="IPR014306">
    <property type="entry name" value="Hydroxyisourate_hydrolase"/>
</dbReference>
<dbReference type="InterPro" id="IPR036778">
    <property type="entry name" value="OHCU_decarboxylase_sf"/>
</dbReference>
<dbReference type="InterPro" id="IPR023418">
    <property type="entry name" value="Thyroxine_BS"/>
</dbReference>
<feature type="binding site" evidence="8">
    <location>
        <position position="166"/>
    </location>
    <ligand>
        <name>substrate</name>
    </ligand>
</feature>
<evidence type="ECO:0000313" key="12">
    <source>
        <dbReference type="Proteomes" id="UP001605036"/>
    </source>
</evidence>
<evidence type="ECO:0000259" key="10">
    <source>
        <dbReference type="Pfam" id="PF09349"/>
    </source>
</evidence>
<feature type="domain" description="Transthyretin/hydroxyisourate hydrolase" evidence="9">
    <location>
        <begin position="163"/>
        <end position="281"/>
    </location>
</feature>
<dbReference type="Gene3D" id="1.10.3330.10">
    <property type="entry name" value="Oxo-4-hydroxy-4-carboxy-5-ureidoimidazoline decarboxylase"/>
    <property type="match status" value="1"/>
</dbReference>
<gene>
    <name evidence="11" type="ORF">R1flu_015353</name>
</gene>
<dbReference type="CDD" id="cd05822">
    <property type="entry name" value="TLP_HIUase"/>
    <property type="match status" value="1"/>
</dbReference>
<dbReference type="SUPFAM" id="SSF158694">
    <property type="entry name" value="UraD-Like"/>
    <property type="match status" value="1"/>
</dbReference>
<comment type="pathway">
    <text evidence="3">Purine metabolism; urate degradation; (S)-allantoin from urate: step 3/3.</text>
</comment>
<comment type="caution">
    <text evidence="11">The sequence shown here is derived from an EMBL/GenBank/DDBJ whole genome shotgun (WGS) entry which is preliminary data.</text>
</comment>
<evidence type="ECO:0000313" key="11">
    <source>
        <dbReference type="EMBL" id="KAL2630667.1"/>
    </source>
</evidence>
<evidence type="ECO:0000256" key="5">
    <source>
        <dbReference type="ARBA" id="ARBA00022793"/>
    </source>
</evidence>
<evidence type="ECO:0000256" key="4">
    <source>
        <dbReference type="ARBA" id="ARBA00022631"/>
    </source>
</evidence>